<dbReference type="Proteomes" id="UP000031967">
    <property type="component" value="Unassembled WGS sequence"/>
</dbReference>
<gene>
    <name evidence="5" type="ORF">SD70_25325</name>
</gene>
<name>A0ABR5ACC8_9BACL</name>
<dbReference type="InterPro" id="IPR013342">
    <property type="entry name" value="Mandelate_racemase_C"/>
</dbReference>
<evidence type="ECO:0000256" key="2">
    <source>
        <dbReference type="ARBA" id="ARBA00022723"/>
    </source>
</evidence>
<dbReference type="Gene3D" id="3.20.20.120">
    <property type="entry name" value="Enolase-like C-terminal domain"/>
    <property type="match status" value="1"/>
</dbReference>
<dbReference type="InterPro" id="IPR013341">
    <property type="entry name" value="Mandelate_racemase_N_dom"/>
</dbReference>
<keyword evidence="2" id="KW-0479">Metal-binding</keyword>
<dbReference type="Pfam" id="PF13378">
    <property type="entry name" value="MR_MLE_C"/>
    <property type="match status" value="1"/>
</dbReference>
<keyword evidence="6" id="KW-1185">Reference proteome</keyword>
<protein>
    <recommendedName>
        <fullName evidence="4">Mandelate racemase/muconate lactonizing enzyme C-terminal domain-containing protein</fullName>
    </recommendedName>
</protein>
<comment type="caution">
    <text evidence="5">The sequence shown here is derived from an EMBL/GenBank/DDBJ whole genome shotgun (WGS) entry which is preliminary data.</text>
</comment>
<dbReference type="SMART" id="SM00922">
    <property type="entry name" value="MR_MLE"/>
    <property type="match status" value="1"/>
</dbReference>
<dbReference type="Gene3D" id="3.30.390.10">
    <property type="entry name" value="Enolase-like, N-terminal domain"/>
    <property type="match status" value="1"/>
</dbReference>
<dbReference type="CDD" id="cd03316">
    <property type="entry name" value="MR_like"/>
    <property type="match status" value="1"/>
</dbReference>
<dbReference type="InterPro" id="IPR046945">
    <property type="entry name" value="RHMD-like"/>
</dbReference>
<accession>A0ABR5ACC8</accession>
<evidence type="ECO:0000259" key="4">
    <source>
        <dbReference type="SMART" id="SM00922"/>
    </source>
</evidence>
<dbReference type="PANTHER" id="PTHR13794:SF58">
    <property type="entry name" value="MITOCHONDRIAL ENOLASE SUPERFAMILY MEMBER 1"/>
    <property type="match status" value="1"/>
</dbReference>
<dbReference type="InterPro" id="IPR029017">
    <property type="entry name" value="Enolase-like_N"/>
</dbReference>
<evidence type="ECO:0000313" key="6">
    <source>
        <dbReference type="Proteomes" id="UP000031967"/>
    </source>
</evidence>
<dbReference type="SUPFAM" id="SSF51604">
    <property type="entry name" value="Enolase C-terminal domain-like"/>
    <property type="match status" value="1"/>
</dbReference>
<evidence type="ECO:0000313" key="5">
    <source>
        <dbReference type="EMBL" id="KIL38615.1"/>
    </source>
</evidence>
<sequence>MRITDVKVDLVKCPLPAPFYPTWGSGLQVDAVKMTIVQIVSDEGIVGIGAGPATGWENVVGIHTFLRKQLIGRDPFMIERIRPAISNAKLRMGWPWMVEAALWDLAGKACGQPVYRLWGGFAEKIPVYASTGELCSLEKRLQYVQHCLDRGIKAVKLRMHDPHPENDLEVIREIRKAFGSGITLMVDANQADHLPGASDMAASWDLPVALRVARALEALDVAWLEEPLARHNYDGLTALARKVDIPIAGGEKNTGLEEFRILAEREGYHILQGDCVFSEGMFQLRKAAALAEAHHKQFIPHTWSNPIGLMTNLQLAASLPNCPWFELPYEPPAWNLDIYNVIFAEGLTLEEGAIVVPERPGLGFTLREGFLETYRVPYDAEQWTVR</sequence>
<feature type="domain" description="Mandelate racemase/muconate lactonizing enzyme C-terminal" evidence="4">
    <location>
        <begin position="137"/>
        <end position="246"/>
    </location>
</feature>
<keyword evidence="3" id="KW-0460">Magnesium</keyword>
<dbReference type="SUPFAM" id="SSF54826">
    <property type="entry name" value="Enolase N-terminal domain-like"/>
    <property type="match status" value="1"/>
</dbReference>
<dbReference type="InterPro" id="IPR036849">
    <property type="entry name" value="Enolase-like_C_sf"/>
</dbReference>
<dbReference type="RefSeq" id="WP_041050818.1">
    <property type="nucleotide sequence ID" value="NZ_JXAK01000056.1"/>
</dbReference>
<dbReference type="SFLD" id="SFLDS00001">
    <property type="entry name" value="Enolase"/>
    <property type="match status" value="1"/>
</dbReference>
<evidence type="ECO:0000256" key="1">
    <source>
        <dbReference type="ARBA" id="ARBA00001946"/>
    </source>
</evidence>
<comment type="cofactor">
    <cofactor evidence="1">
        <name>Mg(2+)</name>
        <dbReference type="ChEBI" id="CHEBI:18420"/>
    </cofactor>
</comment>
<dbReference type="Pfam" id="PF02746">
    <property type="entry name" value="MR_MLE_N"/>
    <property type="match status" value="1"/>
</dbReference>
<proteinExistence type="predicted"/>
<reference evidence="5 6" key="1">
    <citation type="submission" date="2014-12" db="EMBL/GenBank/DDBJ databases">
        <title>Draft genome sequence of Paenibacillus kamchatkensis strain B-2647.</title>
        <authorList>
            <person name="Karlyshev A.V."/>
            <person name="Kudryashova E.B."/>
        </authorList>
    </citation>
    <scope>NUCLEOTIDE SEQUENCE [LARGE SCALE GENOMIC DNA]</scope>
    <source>
        <strain evidence="5 6">VKM B-2647</strain>
    </source>
</reference>
<organism evidence="5 6">
    <name type="scientific">Gordoniibacillus kamchatkensis</name>
    <dbReference type="NCBI Taxonomy" id="1590651"/>
    <lineage>
        <taxon>Bacteria</taxon>
        <taxon>Bacillati</taxon>
        <taxon>Bacillota</taxon>
        <taxon>Bacilli</taxon>
        <taxon>Bacillales</taxon>
        <taxon>Paenibacillaceae</taxon>
        <taxon>Gordoniibacillus</taxon>
    </lineage>
</organism>
<dbReference type="SFLD" id="SFLDG00179">
    <property type="entry name" value="mandelate_racemase"/>
    <property type="match status" value="1"/>
</dbReference>
<dbReference type="PANTHER" id="PTHR13794">
    <property type="entry name" value="ENOLASE SUPERFAMILY, MANDELATE RACEMASE"/>
    <property type="match status" value="1"/>
</dbReference>
<dbReference type="EMBL" id="JXAK01000056">
    <property type="protein sequence ID" value="KIL38615.1"/>
    <property type="molecule type" value="Genomic_DNA"/>
</dbReference>
<dbReference type="InterPro" id="IPR029065">
    <property type="entry name" value="Enolase_C-like"/>
</dbReference>
<evidence type="ECO:0000256" key="3">
    <source>
        <dbReference type="ARBA" id="ARBA00022842"/>
    </source>
</evidence>